<reference evidence="2 3" key="1">
    <citation type="submission" date="2017-09" db="EMBL/GenBank/DDBJ databases">
        <title>Comparative genomics of rhizobia isolated from Phaseolus vulgaris in China.</title>
        <authorList>
            <person name="Tong W."/>
        </authorList>
    </citation>
    <scope>NUCLEOTIDE SEQUENCE [LARGE SCALE GENOMIC DNA]</scope>
    <source>
        <strain evidence="2 3">PCH1</strain>
    </source>
</reference>
<protein>
    <recommendedName>
        <fullName evidence="4">Outer membrane protein</fullName>
    </recommendedName>
</protein>
<dbReference type="RefSeq" id="WP_042778751.1">
    <property type="nucleotide sequence ID" value="NZ_NWTC01000001.1"/>
</dbReference>
<organism evidence="2 3">
    <name type="scientific">Rhizobium fredii</name>
    <name type="common">Sinorhizobium fredii</name>
    <dbReference type="NCBI Taxonomy" id="380"/>
    <lineage>
        <taxon>Bacteria</taxon>
        <taxon>Pseudomonadati</taxon>
        <taxon>Pseudomonadota</taxon>
        <taxon>Alphaproteobacteria</taxon>
        <taxon>Hyphomicrobiales</taxon>
        <taxon>Rhizobiaceae</taxon>
        <taxon>Sinorhizobium/Ensifer group</taxon>
        <taxon>Sinorhizobium</taxon>
    </lineage>
</organism>
<accession>A0A2A6M790</accession>
<proteinExistence type="predicted"/>
<gene>
    <name evidence="2" type="ORF">CO661_02045</name>
</gene>
<sequence>MPCYKGFTSTLALAASLLVGSSVGAADGTEESSPPGVVSGDAGWTFSIAPYFWAASLKGDVGVRGRQPFDADVPFRDIFDNLRFGGMIVGEAHNGTWGVFADLIYLDIEVDKSLTRTIAGVPVSLSGSLETTSVTATLMGEYRVLAEPSATLDVMAGARIWSVDNELDIALSAGGPPLAAFSGSDTQTWVDPMLGVKGRIDLSPSWYLTGWGMVGGFGAASDFSWDVLGAIGYQWTQSLSIVGGYRAVGVDYSSDGFTFDVIEHGPILGAVIRF</sequence>
<evidence type="ECO:0000313" key="3">
    <source>
        <dbReference type="Proteomes" id="UP000220353"/>
    </source>
</evidence>
<name>A0A2A6M790_RHIFR</name>
<dbReference type="AlphaFoldDB" id="A0A2A6M790"/>
<dbReference type="EMBL" id="NWTC01000001">
    <property type="protein sequence ID" value="PDT50430.1"/>
    <property type="molecule type" value="Genomic_DNA"/>
</dbReference>
<comment type="caution">
    <text evidence="2">The sequence shown here is derived from an EMBL/GenBank/DDBJ whole genome shotgun (WGS) entry which is preliminary data.</text>
</comment>
<feature type="signal peptide" evidence="1">
    <location>
        <begin position="1"/>
        <end position="25"/>
    </location>
</feature>
<evidence type="ECO:0000313" key="2">
    <source>
        <dbReference type="EMBL" id="PDT50430.1"/>
    </source>
</evidence>
<dbReference type="Proteomes" id="UP000220353">
    <property type="component" value="Unassembled WGS sequence"/>
</dbReference>
<evidence type="ECO:0008006" key="4">
    <source>
        <dbReference type="Google" id="ProtNLM"/>
    </source>
</evidence>
<feature type="chain" id="PRO_5012088719" description="Outer membrane protein" evidence="1">
    <location>
        <begin position="26"/>
        <end position="274"/>
    </location>
</feature>
<evidence type="ECO:0000256" key="1">
    <source>
        <dbReference type="SAM" id="SignalP"/>
    </source>
</evidence>
<keyword evidence="1" id="KW-0732">Signal</keyword>